<dbReference type="PANTHER" id="PTHR37450">
    <property type="entry name" value="CIPC PROTEIN"/>
    <property type="match status" value="1"/>
</dbReference>
<protein>
    <recommendedName>
        <fullName evidence="3">Cytochrome b5 heme-binding domain-containing protein</fullName>
    </recommendedName>
</protein>
<dbReference type="InterPro" id="IPR001199">
    <property type="entry name" value="Cyt_B5-like_heme/steroid-bd"/>
</dbReference>
<evidence type="ECO:0000313" key="5">
    <source>
        <dbReference type="Proteomes" id="UP000045706"/>
    </source>
</evidence>
<dbReference type="Proteomes" id="UP000045706">
    <property type="component" value="Unassembled WGS sequence"/>
</dbReference>
<dbReference type="SMART" id="SM01117">
    <property type="entry name" value="Cyt-b5"/>
    <property type="match status" value="1"/>
</dbReference>
<name>A0A0G4L9Y3_VERLO</name>
<feature type="compositionally biased region" description="Basic and acidic residues" evidence="1">
    <location>
        <begin position="1194"/>
        <end position="1204"/>
    </location>
</feature>
<dbReference type="Gene3D" id="3.10.120.10">
    <property type="entry name" value="Cytochrome b5-like heme/steroid binding domain"/>
    <property type="match status" value="1"/>
</dbReference>
<proteinExistence type="predicted"/>
<feature type="region of interest" description="Disordered" evidence="1">
    <location>
        <begin position="1237"/>
        <end position="1265"/>
    </location>
</feature>
<keyword evidence="2" id="KW-0812">Transmembrane</keyword>
<dbReference type="InterPro" id="IPR022234">
    <property type="entry name" value="DUF3759"/>
</dbReference>
<dbReference type="Pfam" id="PF00173">
    <property type="entry name" value="Cyt-b5"/>
    <property type="match status" value="1"/>
</dbReference>
<evidence type="ECO:0000313" key="4">
    <source>
        <dbReference type="EMBL" id="CRK18787.1"/>
    </source>
</evidence>
<keyword evidence="2" id="KW-1133">Transmembrane helix</keyword>
<feature type="domain" description="Cytochrome b5 heme-binding" evidence="3">
    <location>
        <begin position="872"/>
        <end position="950"/>
    </location>
</feature>
<dbReference type="PROSITE" id="PS50255">
    <property type="entry name" value="CYTOCHROME_B5_2"/>
    <property type="match status" value="1"/>
</dbReference>
<feature type="region of interest" description="Disordered" evidence="1">
    <location>
        <begin position="483"/>
        <end position="502"/>
    </location>
</feature>
<accession>A0A0G4L9Y3</accession>
<dbReference type="EMBL" id="CVQI01009335">
    <property type="protein sequence ID" value="CRK18787.1"/>
    <property type="molecule type" value="Genomic_DNA"/>
</dbReference>
<dbReference type="InterPro" id="IPR036400">
    <property type="entry name" value="Cyt_B5-like_heme/steroid_sf"/>
</dbReference>
<feature type="region of interest" description="Disordered" evidence="1">
    <location>
        <begin position="1158"/>
        <end position="1211"/>
    </location>
</feature>
<keyword evidence="2" id="KW-0472">Membrane</keyword>
<sequence length="1307" mass="149370">MRSSFNCIDCSHPGHIVFVVYIFIVLTKFSRKMFGFDEAKDNYDNAYRGDHESKLSHEIVAGGAAFGAMKLFEDRQRKNDHQNVLDIHHPSPMDKPSPPELDALFYSESSQMMDFHGLRTFEAAALHNPAWSQNRLEEVSVSVKESSSWLNVFKKIRWCSFERPIIETSPGLAAAGFGMADDWSVDNPAVWGPLSTSIELANRIILQSFKTPCRVWMGFASTNTRPDLISDSGYGYYVNHLAAFVDVDPLRTMLNPNATSHSRYIARAMLAITISHELMHILVLQIFKLRGWSAGREQIYFNGERMAELGHSFIQNFFGNAVENVPLRLGKYMALRGPVAGSGPFFNAYSTFFPESHISMNGYTAFVHVVPDLPADPLAYRKDTSHEQFRGQLHEMVDCFRPPIAGIAGPLKEHKAASFVTRVTSPWFREYVASWQAYPQPHWLGYFPDFETMHHCKRAKAFFYQSMALLVDAALAPRDQEIKFQDPPLPPAPPRTWRRSGNKSNPVGYDPIAYHEQPAPEQYTIEPRHQPYNQFTSEIRVRARNVELAYRCYCMYRWFVLTTQPLDTAFFAQLNSHRAQLVALQQHQITHPHAPQPLIPFTFQLPPYTETAQFRAENFNVLAMTKMLELNPLRAVQHLFQPGQDIFQEWLQLPQDTVMHPFQAQLARTVETRGCEYLTLGRLYDLRVRKDNVLVLVLFDSEIEIFELEDVMQVLKMTAEEVRDEMEPSAYGHVLKKNVSDEFYDTEHDILPLGRVAQWLREEDVAIRNGKEGRPHWITAAGGVYDLTDLEEPASESQSKLVETLLSAPGSNPMPRVFLGDHNFDDALALIEPLKIGMTLPFGLADESGSKNVLTNHEIGWNQFPQTRQYIQIHEHAYDITGMLYYTFSSTRVIRADENLTDYAEWHPGGSEILANAAGTNATNLFEEYHSENGEDLLEAIQGLRIGRIVPSRTRYEKLSTTEIRIQDTIFDIAPLRETEAELFVALKHYCGKDVSKKVLGIKPSIEPSKTHPLLLMSNSKPELIVAKITRGMEDLPLMSEAELVMHDGGLYHGHDGYAASYVAYDGAVFDVTTLMQYGPRPFTDVLGKFLGNLILSGAREIRLGQLLQQRFSFRIVARLAKFDEPLESLASEVVRWQEQRDWPATYNELKNYLLREDETQQVSSPADKKRKEMSQQMKSPYNAPEHNIVQENPKPEQEKRLPEEPSSISSGRAMKLQELAPVALKKLQKQLMTIRGSRAKTKRVQEEAVRSGSRRKKRPFESESWVRHEPVKRVRVAYLYHWPKLCWYGEKSTSLTSCCKSKWFRA</sequence>
<evidence type="ECO:0000256" key="1">
    <source>
        <dbReference type="SAM" id="MobiDB-lite"/>
    </source>
</evidence>
<dbReference type="Pfam" id="PF12585">
    <property type="entry name" value="DUF3759"/>
    <property type="match status" value="1"/>
</dbReference>
<gene>
    <name evidence="4" type="ORF">BN1723_011689</name>
</gene>
<evidence type="ECO:0000259" key="3">
    <source>
        <dbReference type="PROSITE" id="PS50255"/>
    </source>
</evidence>
<dbReference type="PANTHER" id="PTHR37450:SF1">
    <property type="entry name" value="CIPC PROTEIN"/>
    <property type="match status" value="1"/>
</dbReference>
<dbReference type="SUPFAM" id="SSF55856">
    <property type="entry name" value="Cytochrome b5-like heme/steroid binding domain"/>
    <property type="match status" value="1"/>
</dbReference>
<organism evidence="4 5">
    <name type="scientific">Verticillium longisporum</name>
    <name type="common">Verticillium dahliae var. longisporum</name>
    <dbReference type="NCBI Taxonomy" id="100787"/>
    <lineage>
        <taxon>Eukaryota</taxon>
        <taxon>Fungi</taxon>
        <taxon>Dikarya</taxon>
        <taxon>Ascomycota</taxon>
        <taxon>Pezizomycotina</taxon>
        <taxon>Sordariomycetes</taxon>
        <taxon>Hypocreomycetidae</taxon>
        <taxon>Glomerellales</taxon>
        <taxon>Plectosphaerellaceae</taxon>
        <taxon>Verticillium</taxon>
    </lineage>
</organism>
<reference evidence="5" key="1">
    <citation type="submission" date="2015-05" db="EMBL/GenBank/DDBJ databases">
        <authorList>
            <person name="Fogelqvist Johan"/>
        </authorList>
    </citation>
    <scope>NUCLEOTIDE SEQUENCE [LARGE SCALE GENOMIC DNA]</scope>
</reference>
<evidence type="ECO:0000256" key="2">
    <source>
        <dbReference type="SAM" id="Phobius"/>
    </source>
</evidence>
<feature type="transmembrane region" description="Helical" evidence="2">
    <location>
        <begin position="12"/>
        <end position="30"/>
    </location>
</feature>